<keyword evidence="5" id="KW-0325">Glycoprotein</keyword>
<reference evidence="8 9" key="1">
    <citation type="submission" date="2017-03" db="EMBL/GenBank/DDBJ databases">
        <title>Genome of the blue death feigning beetle - Asbolus verrucosus.</title>
        <authorList>
            <person name="Rider S.D."/>
        </authorList>
    </citation>
    <scope>NUCLEOTIDE SEQUENCE [LARGE SCALE GENOMIC DNA]</scope>
    <source>
        <strain evidence="8">Butters</strain>
        <tissue evidence="8">Head and leg muscle</tissue>
    </source>
</reference>
<evidence type="ECO:0000313" key="8">
    <source>
        <dbReference type="EMBL" id="RZC34045.1"/>
    </source>
</evidence>
<keyword evidence="2" id="KW-0719">Serine esterase</keyword>
<feature type="non-terminal residue" evidence="8">
    <location>
        <position position="1"/>
    </location>
</feature>
<evidence type="ECO:0000259" key="7">
    <source>
        <dbReference type="Pfam" id="PF00135"/>
    </source>
</evidence>
<dbReference type="InterPro" id="IPR019826">
    <property type="entry name" value="Carboxylesterase_B_AS"/>
</dbReference>
<comment type="caution">
    <text evidence="8">The sequence shown here is derived from an EMBL/GenBank/DDBJ whole genome shotgun (WGS) entry which is preliminary data.</text>
</comment>
<dbReference type="Proteomes" id="UP000292052">
    <property type="component" value="Unassembled WGS sequence"/>
</dbReference>
<feature type="domain" description="Carboxylesterase type B" evidence="7">
    <location>
        <begin position="90"/>
        <end position="217"/>
    </location>
</feature>
<dbReference type="EC" id="3.1.1.-" evidence="6"/>
<dbReference type="PANTHER" id="PTHR43142:SF1">
    <property type="entry name" value="CARBOXYLIC ESTER HYDROLASE"/>
    <property type="match status" value="1"/>
</dbReference>
<accession>A0A482VMK9</accession>
<evidence type="ECO:0000313" key="9">
    <source>
        <dbReference type="Proteomes" id="UP000292052"/>
    </source>
</evidence>
<sequence length="245" mass="27270">ENGDLLYVDISESLTVRNHPKEETYKGHHCNPKVEMVFAILLAEMFLVINNLLMEIANLNIAFSPIFSLQNCHPSTVMKLVYQFCWRFHGVVLVTFNSCLGPFGFMSTQDEVVSGSNGLKDQRLVIKWTHSNTALFGGDPNRITIFGQSAGSAFATYHLLNRGVEGLIKGGICESTSKGDSVCNCSHLDDTFLTNNISQDLLEFLRSVPAKDLDFASDKYHDRVSCETVTNTDYDWVKAGNSTKL</sequence>
<comment type="similarity">
    <text evidence="1 6">Belongs to the type-B carboxylesterase/lipase family.</text>
</comment>
<dbReference type="PROSITE" id="PS00122">
    <property type="entry name" value="CARBOXYLESTERASE_B_1"/>
    <property type="match status" value="1"/>
</dbReference>
<dbReference type="Pfam" id="PF00135">
    <property type="entry name" value="COesterase"/>
    <property type="match status" value="1"/>
</dbReference>
<keyword evidence="4" id="KW-1015">Disulfide bond</keyword>
<dbReference type="PANTHER" id="PTHR43142">
    <property type="entry name" value="CARBOXYLIC ESTER HYDROLASE"/>
    <property type="match status" value="1"/>
</dbReference>
<dbReference type="InterPro" id="IPR029058">
    <property type="entry name" value="AB_hydrolase_fold"/>
</dbReference>
<dbReference type="OrthoDB" id="6846267at2759"/>
<dbReference type="GO" id="GO:0052689">
    <property type="term" value="F:carboxylic ester hydrolase activity"/>
    <property type="evidence" value="ECO:0007669"/>
    <property type="project" value="UniProtKB-KW"/>
</dbReference>
<keyword evidence="9" id="KW-1185">Reference proteome</keyword>
<evidence type="ECO:0000256" key="3">
    <source>
        <dbReference type="ARBA" id="ARBA00022801"/>
    </source>
</evidence>
<evidence type="ECO:0000256" key="1">
    <source>
        <dbReference type="ARBA" id="ARBA00005964"/>
    </source>
</evidence>
<organism evidence="8 9">
    <name type="scientific">Asbolus verrucosus</name>
    <name type="common">Desert ironclad beetle</name>
    <dbReference type="NCBI Taxonomy" id="1661398"/>
    <lineage>
        <taxon>Eukaryota</taxon>
        <taxon>Metazoa</taxon>
        <taxon>Ecdysozoa</taxon>
        <taxon>Arthropoda</taxon>
        <taxon>Hexapoda</taxon>
        <taxon>Insecta</taxon>
        <taxon>Pterygota</taxon>
        <taxon>Neoptera</taxon>
        <taxon>Endopterygota</taxon>
        <taxon>Coleoptera</taxon>
        <taxon>Polyphaga</taxon>
        <taxon>Cucujiformia</taxon>
        <taxon>Tenebrionidae</taxon>
        <taxon>Pimeliinae</taxon>
        <taxon>Asbolus</taxon>
    </lineage>
</organism>
<dbReference type="EMBL" id="QDEB01083497">
    <property type="protein sequence ID" value="RZC34045.1"/>
    <property type="molecule type" value="Genomic_DNA"/>
</dbReference>
<keyword evidence="3 6" id="KW-0378">Hydrolase</keyword>
<dbReference type="Gene3D" id="3.40.50.1820">
    <property type="entry name" value="alpha/beta hydrolase"/>
    <property type="match status" value="1"/>
</dbReference>
<gene>
    <name evidence="8" type="ORF">BDFB_014499</name>
</gene>
<proteinExistence type="inferred from homology"/>
<feature type="non-terminal residue" evidence="8">
    <location>
        <position position="245"/>
    </location>
</feature>
<evidence type="ECO:0000256" key="2">
    <source>
        <dbReference type="ARBA" id="ARBA00022487"/>
    </source>
</evidence>
<protein>
    <recommendedName>
        <fullName evidence="6">Carboxylic ester hydrolase</fullName>
        <ecNumber evidence="6">3.1.1.-</ecNumber>
    </recommendedName>
</protein>
<dbReference type="STRING" id="1661398.A0A482VMK9"/>
<dbReference type="AlphaFoldDB" id="A0A482VMK9"/>
<evidence type="ECO:0000256" key="4">
    <source>
        <dbReference type="ARBA" id="ARBA00023157"/>
    </source>
</evidence>
<name>A0A482VMK9_ASBVE</name>
<dbReference type="SUPFAM" id="SSF53474">
    <property type="entry name" value="alpha/beta-Hydrolases"/>
    <property type="match status" value="1"/>
</dbReference>
<evidence type="ECO:0000256" key="5">
    <source>
        <dbReference type="ARBA" id="ARBA00023180"/>
    </source>
</evidence>
<evidence type="ECO:0000256" key="6">
    <source>
        <dbReference type="RuleBase" id="RU361235"/>
    </source>
</evidence>
<dbReference type="InterPro" id="IPR002018">
    <property type="entry name" value="CarbesteraseB"/>
</dbReference>